<sequence length="148" mass="16576">MTEHESMVPPPGYTFIFSSQACDVVGCFECIKIHCDKCDMKDRLNLELERKNRELVKYIEKLQHRLLDHPAESPLEFGSGQYGFSYAGTGQLGSVGSTKEGKIGKVVEGTPPQIELDRAFAYIKSPVLFDPNLNRMYTALTLFIPADV</sequence>
<proteinExistence type="predicted"/>
<dbReference type="eggNOG" id="ENOG502SVIR">
    <property type="taxonomic scope" value="Eukaryota"/>
</dbReference>
<protein>
    <submittedName>
        <fullName evidence="1">Uncharacterized protein</fullName>
    </submittedName>
</protein>
<dbReference type="OMA" id="YSGYASQ"/>
<reference evidence="1" key="1">
    <citation type="submission" date="2013-12" db="EMBL/GenBank/DDBJ databases">
        <authorList>
            <person name="Omoto C.K."/>
            <person name="Sibley D."/>
            <person name="Venepally P."/>
            <person name="Hadjithomas M."/>
            <person name="Karamycheva S."/>
            <person name="Brunk B."/>
            <person name="Roos D."/>
            <person name="Caler E."/>
            <person name="Lorenzi H."/>
        </authorList>
    </citation>
    <scope>NUCLEOTIDE SEQUENCE</scope>
</reference>
<dbReference type="GeneID" id="22915276"/>
<dbReference type="VEuPathDB" id="CryptoDB:GNI_151380"/>
<gene>
    <name evidence="1" type="ORF">GNI_151380</name>
</gene>
<dbReference type="RefSeq" id="XP_011132783.1">
    <property type="nucleotide sequence ID" value="XM_011134481.1"/>
</dbReference>
<dbReference type="AlphaFoldDB" id="A0A023B0E8"/>
<accession>A0A023B0E8</accession>
<dbReference type="Proteomes" id="UP000019763">
    <property type="component" value="Unassembled WGS sequence"/>
</dbReference>
<evidence type="ECO:0000313" key="1">
    <source>
        <dbReference type="EMBL" id="EZG44159.1"/>
    </source>
</evidence>
<name>A0A023B0E8_GRENI</name>
<dbReference type="OrthoDB" id="433333at2759"/>
<dbReference type="EMBL" id="AFNH02001127">
    <property type="protein sequence ID" value="EZG44159.1"/>
    <property type="molecule type" value="Genomic_DNA"/>
</dbReference>
<organism evidence="1 2">
    <name type="scientific">Gregarina niphandrodes</name>
    <name type="common">Septate eugregarine</name>
    <dbReference type="NCBI Taxonomy" id="110365"/>
    <lineage>
        <taxon>Eukaryota</taxon>
        <taxon>Sar</taxon>
        <taxon>Alveolata</taxon>
        <taxon>Apicomplexa</taxon>
        <taxon>Conoidasida</taxon>
        <taxon>Gregarinasina</taxon>
        <taxon>Eugregarinorida</taxon>
        <taxon>Gregarinidae</taxon>
        <taxon>Gregarina</taxon>
    </lineage>
</organism>
<keyword evidence="2" id="KW-1185">Reference proteome</keyword>
<evidence type="ECO:0000313" key="2">
    <source>
        <dbReference type="Proteomes" id="UP000019763"/>
    </source>
</evidence>
<comment type="caution">
    <text evidence="1">The sequence shown here is derived from an EMBL/GenBank/DDBJ whole genome shotgun (WGS) entry which is preliminary data.</text>
</comment>